<dbReference type="Proteomes" id="UP001162029">
    <property type="component" value="Unassembled WGS sequence"/>
</dbReference>
<name>A0AAV0UQN8_9STRA</name>
<dbReference type="AlphaFoldDB" id="A0AAV0UQN8"/>
<evidence type="ECO:0000313" key="2">
    <source>
        <dbReference type="Proteomes" id="UP001162029"/>
    </source>
</evidence>
<gene>
    <name evidence="1" type="ORF">PDE001_LOCUS6758</name>
</gene>
<proteinExistence type="predicted"/>
<accession>A0AAV0UQN8</accession>
<protein>
    <submittedName>
        <fullName evidence="1">Uncharacterized protein</fullName>
    </submittedName>
</protein>
<sequence length="108" mass="12095">MPTTPSSPGTPLPFSRLRYGDGEYRRAGASIAQRSKHLYAAYHGLPVALAGFCHRHVLRIQEQFAPTNMHGYNTASTCAFMTKMNVWEPYLMRRDAANDKRHGAKSAQ</sequence>
<reference evidence="1" key="1">
    <citation type="submission" date="2022-12" db="EMBL/GenBank/DDBJ databases">
        <authorList>
            <person name="Webb A."/>
        </authorList>
    </citation>
    <scope>NUCLEOTIDE SEQUENCE</scope>
    <source>
        <strain evidence="1">Pd1</strain>
    </source>
</reference>
<organism evidence="1 2">
    <name type="scientific">Peronospora destructor</name>
    <dbReference type="NCBI Taxonomy" id="86335"/>
    <lineage>
        <taxon>Eukaryota</taxon>
        <taxon>Sar</taxon>
        <taxon>Stramenopiles</taxon>
        <taxon>Oomycota</taxon>
        <taxon>Peronosporomycetes</taxon>
        <taxon>Peronosporales</taxon>
        <taxon>Peronosporaceae</taxon>
        <taxon>Peronospora</taxon>
    </lineage>
</organism>
<comment type="caution">
    <text evidence="1">The sequence shown here is derived from an EMBL/GenBank/DDBJ whole genome shotgun (WGS) entry which is preliminary data.</text>
</comment>
<dbReference type="EMBL" id="CANTFM010001295">
    <property type="protein sequence ID" value="CAI5737950.1"/>
    <property type="molecule type" value="Genomic_DNA"/>
</dbReference>
<keyword evidence="2" id="KW-1185">Reference proteome</keyword>
<evidence type="ECO:0000313" key="1">
    <source>
        <dbReference type="EMBL" id="CAI5737950.1"/>
    </source>
</evidence>